<gene>
    <name evidence="2" type="ORF">B0I36DRAFT_388233</name>
</gene>
<comment type="caution">
    <text evidence="2">The sequence shown here is derived from an EMBL/GenBank/DDBJ whole genome shotgun (WGS) entry which is preliminary data.</text>
</comment>
<reference evidence="2" key="1">
    <citation type="journal article" date="2021" name="Nat. Commun.">
        <title>Genetic determinants of endophytism in the Arabidopsis root mycobiome.</title>
        <authorList>
            <person name="Mesny F."/>
            <person name="Miyauchi S."/>
            <person name="Thiergart T."/>
            <person name="Pickel B."/>
            <person name="Atanasova L."/>
            <person name="Karlsson M."/>
            <person name="Huettel B."/>
            <person name="Barry K.W."/>
            <person name="Haridas S."/>
            <person name="Chen C."/>
            <person name="Bauer D."/>
            <person name="Andreopoulos W."/>
            <person name="Pangilinan J."/>
            <person name="LaButti K."/>
            <person name="Riley R."/>
            <person name="Lipzen A."/>
            <person name="Clum A."/>
            <person name="Drula E."/>
            <person name="Henrissat B."/>
            <person name="Kohler A."/>
            <person name="Grigoriev I.V."/>
            <person name="Martin F.M."/>
            <person name="Hacquard S."/>
        </authorList>
    </citation>
    <scope>NUCLEOTIDE SEQUENCE</scope>
    <source>
        <strain evidence="2">MPI-CAGE-CH-0230</strain>
    </source>
</reference>
<name>A0A9P8XWS0_9PEZI</name>
<dbReference type="Proteomes" id="UP000756346">
    <property type="component" value="Unassembled WGS sequence"/>
</dbReference>
<organism evidence="2 3">
    <name type="scientific">Microdochium trichocladiopsis</name>
    <dbReference type="NCBI Taxonomy" id="1682393"/>
    <lineage>
        <taxon>Eukaryota</taxon>
        <taxon>Fungi</taxon>
        <taxon>Dikarya</taxon>
        <taxon>Ascomycota</taxon>
        <taxon>Pezizomycotina</taxon>
        <taxon>Sordariomycetes</taxon>
        <taxon>Xylariomycetidae</taxon>
        <taxon>Xylariales</taxon>
        <taxon>Microdochiaceae</taxon>
        <taxon>Microdochium</taxon>
    </lineage>
</organism>
<evidence type="ECO:0000259" key="1">
    <source>
        <dbReference type="Pfam" id="PF24494"/>
    </source>
</evidence>
<protein>
    <recommendedName>
        <fullName evidence="1">DUF7587 domain-containing protein</fullName>
    </recommendedName>
</protein>
<dbReference type="OrthoDB" id="4152607at2759"/>
<sequence length="579" mass="65618">MAEEIDRVLASIQGLSLANGTTDLPSLRSRRAANPKQNLVGATKALILATEATTSHAQRLLSAADKISGPGHDFTHLVSLRRRAKALADITVTFGDAFDCYILSQIKSLAGPGTTAEKLLSHFDAHLRGITQDVVSSTTDEGSVLREILERCYSESLQRSGTLNFDNYADSLDETCLESPYDPDFESEEYYEHENRLEVDEAYANAFRYNRRLKAERKEQEHKKKKENWIGFWVKALQRCHNGPTLFYPPASHLSQCHLTDVPRYLFRTFDQASSVRSNEDVVASVESISDESNSRVDILSKPTEVSIRMLHGHLTKLCFGGGDKSDNLMSWSSSLLFVIQYAVWRCHHRRCGEDEVKICAIDTRKFPRGQFARDMTLLRAYRQTAKHDEGMNEFFDFRLNREDYDNGEFLSQGQVHHKGQSSIVSLDQLIKAGLHDLYPEFKEESEKSSWTNRVRSLRSRWSAEQLTTKLDIQAALSVAGVCFKTFEAPDIAMLLLLFKNRQLRPTTTTTTRPPPFHSVTEKCQGVLKDYGPEEVQRYMKILETTAFTDRDNKAGDSVRKLLSFAQGPQLLEDVFDCS</sequence>
<dbReference type="GeneID" id="70190779"/>
<feature type="domain" description="DUF7587" evidence="1">
    <location>
        <begin position="262"/>
        <end position="387"/>
    </location>
</feature>
<evidence type="ECO:0000313" key="2">
    <source>
        <dbReference type="EMBL" id="KAH7021574.1"/>
    </source>
</evidence>
<proteinExistence type="predicted"/>
<accession>A0A9P8XWS0</accession>
<dbReference type="RefSeq" id="XP_046007775.1">
    <property type="nucleotide sequence ID" value="XM_046161233.1"/>
</dbReference>
<dbReference type="Pfam" id="PF24494">
    <property type="entry name" value="DUF7587"/>
    <property type="match status" value="1"/>
</dbReference>
<evidence type="ECO:0000313" key="3">
    <source>
        <dbReference type="Proteomes" id="UP000756346"/>
    </source>
</evidence>
<dbReference type="AlphaFoldDB" id="A0A9P8XWS0"/>
<keyword evidence="3" id="KW-1185">Reference proteome</keyword>
<dbReference type="InterPro" id="IPR056009">
    <property type="entry name" value="DUF7587"/>
</dbReference>
<dbReference type="EMBL" id="JAGTJQ010000010">
    <property type="protein sequence ID" value="KAH7021574.1"/>
    <property type="molecule type" value="Genomic_DNA"/>
</dbReference>